<keyword evidence="5" id="KW-1185">Reference proteome</keyword>
<dbReference type="Pfam" id="PF00933">
    <property type="entry name" value="Glyco_hydro_3"/>
    <property type="match status" value="1"/>
</dbReference>
<evidence type="ECO:0000313" key="5">
    <source>
        <dbReference type="Proteomes" id="UP001595526"/>
    </source>
</evidence>
<keyword evidence="2 4" id="KW-0378">Hydrolase</keyword>
<comment type="similarity">
    <text evidence="1">Belongs to the glycosyl hydrolase 3 family.</text>
</comment>
<accession>A0ABV7JIB3</accession>
<dbReference type="SUPFAM" id="SSF51445">
    <property type="entry name" value="(Trans)glycosidases"/>
    <property type="match status" value="1"/>
</dbReference>
<reference evidence="5" key="1">
    <citation type="journal article" date="2019" name="Int. J. Syst. Evol. Microbiol.">
        <title>The Global Catalogue of Microorganisms (GCM) 10K type strain sequencing project: providing services to taxonomists for standard genome sequencing and annotation.</title>
        <authorList>
            <consortium name="The Broad Institute Genomics Platform"/>
            <consortium name="The Broad Institute Genome Sequencing Center for Infectious Disease"/>
            <person name="Wu L."/>
            <person name="Ma J."/>
        </authorList>
    </citation>
    <scope>NUCLEOTIDE SEQUENCE [LARGE SCALE GENOMIC DNA]</scope>
    <source>
        <strain evidence="5">KCTC 52416</strain>
    </source>
</reference>
<dbReference type="InterPro" id="IPR001764">
    <property type="entry name" value="Glyco_hydro_3_N"/>
</dbReference>
<dbReference type="GO" id="GO:0016787">
    <property type="term" value="F:hydrolase activity"/>
    <property type="evidence" value="ECO:0007669"/>
    <property type="project" value="UniProtKB-KW"/>
</dbReference>
<name>A0ABV7JIB3_9SPHI</name>
<comment type="caution">
    <text evidence="4">The sequence shown here is derived from an EMBL/GenBank/DDBJ whole genome shotgun (WGS) entry which is preliminary data.</text>
</comment>
<proteinExistence type="inferred from homology"/>
<dbReference type="InterPro" id="IPR036962">
    <property type="entry name" value="Glyco_hydro_3_N_sf"/>
</dbReference>
<dbReference type="Gene3D" id="3.20.20.300">
    <property type="entry name" value="Glycoside hydrolase, family 3, N-terminal domain"/>
    <property type="match status" value="1"/>
</dbReference>
<dbReference type="Proteomes" id="UP001595526">
    <property type="component" value="Unassembled WGS sequence"/>
</dbReference>
<dbReference type="InterPro" id="IPR017853">
    <property type="entry name" value="GH"/>
</dbReference>
<evidence type="ECO:0000313" key="4">
    <source>
        <dbReference type="EMBL" id="MFC3197724.1"/>
    </source>
</evidence>
<protein>
    <submittedName>
        <fullName evidence="4">Glycoside hydrolase family 3 N-terminal domain-containing protein</fullName>
    </submittedName>
</protein>
<dbReference type="EMBL" id="JBHRTA010000029">
    <property type="protein sequence ID" value="MFC3197724.1"/>
    <property type="molecule type" value="Genomic_DNA"/>
</dbReference>
<gene>
    <name evidence="4" type="ORF">ACFOET_08880</name>
</gene>
<dbReference type="PANTHER" id="PTHR42721:SF3">
    <property type="entry name" value="BETA-D-XYLOSIDASE 5-RELATED"/>
    <property type="match status" value="1"/>
</dbReference>
<evidence type="ECO:0000256" key="2">
    <source>
        <dbReference type="ARBA" id="ARBA00022801"/>
    </source>
</evidence>
<sequence>MAKRPLRCLCLLILVCSFYGCKPTRQYQYPFQDPDLSIEDRVDNLVSLLTLEEKVMQMVNNAPAIERLGVPPYNWWNETLHGVARSPYPVTSYPQAIVMAATWDTLSLHTMANYCALEGRAIFNDLQRRGKRGIYLGLTHWPPNINIFRDPRWGRGQETYGEDPTFRSRTKAASCF</sequence>
<dbReference type="RefSeq" id="WP_379021687.1">
    <property type="nucleotide sequence ID" value="NZ_JBHRTA010000029.1"/>
</dbReference>
<organism evidence="4 5">
    <name type="scientific">Parapedobacter deserti</name>
    <dbReference type="NCBI Taxonomy" id="1912957"/>
    <lineage>
        <taxon>Bacteria</taxon>
        <taxon>Pseudomonadati</taxon>
        <taxon>Bacteroidota</taxon>
        <taxon>Sphingobacteriia</taxon>
        <taxon>Sphingobacteriales</taxon>
        <taxon>Sphingobacteriaceae</taxon>
        <taxon>Parapedobacter</taxon>
    </lineage>
</organism>
<evidence type="ECO:0000259" key="3">
    <source>
        <dbReference type="Pfam" id="PF00933"/>
    </source>
</evidence>
<evidence type="ECO:0000256" key="1">
    <source>
        <dbReference type="ARBA" id="ARBA00005336"/>
    </source>
</evidence>
<dbReference type="PROSITE" id="PS51257">
    <property type="entry name" value="PROKAR_LIPOPROTEIN"/>
    <property type="match status" value="1"/>
</dbReference>
<dbReference type="PANTHER" id="PTHR42721">
    <property type="entry name" value="SUGAR HYDROLASE-RELATED"/>
    <property type="match status" value="1"/>
</dbReference>
<feature type="domain" description="Glycoside hydrolase family 3 N-terminal" evidence="3">
    <location>
        <begin position="54"/>
        <end position="168"/>
    </location>
</feature>
<dbReference type="InterPro" id="IPR044993">
    <property type="entry name" value="BXL"/>
</dbReference>